<evidence type="ECO:0000256" key="1">
    <source>
        <dbReference type="SAM" id="Phobius"/>
    </source>
</evidence>
<dbReference type="Pfam" id="PF04842">
    <property type="entry name" value="DUF639"/>
    <property type="match status" value="1"/>
</dbReference>
<dbReference type="InterPro" id="IPR006927">
    <property type="entry name" value="DUF639"/>
</dbReference>
<reference evidence="2 3" key="1">
    <citation type="submission" date="2024-03" db="EMBL/GenBank/DDBJ databases">
        <title>WGS assembly of Saponaria officinalis var. Norfolk2.</title>
        <authorList>
            <person name="Jenkins J."/>
            <person name="Shu S."/>
            <person name="Grimwood J."/>
            <person name="Barry K."/>
            <person name="Goodstein D."/>
            <person name="Schmutz J."/>
            <person name="Leebens-Mack J."/>
            <person name="Osbourn A."/>
        </authorList>
    </citation>
    <scope>NUCLEOTIDE SEQUENCE [LARGE SCALE GENOMIC DNA]</scope>
    <source>
        <strain evidence="3">cv. Norfolk2</strain>
        <strain evidence="2">JIC</strain>
        <tissue evidence="2">Leaf</tissue>
    </source>
</reference>
<keyword evidence="1" id="KW-0472">Membrane</keyword>
<proteinExistence type="predicted"/>
<keyword evidence="1" id="KW-0812">Transmembrane</keyword>
<organism evidence="2 3">
    <name type="scientific">Saponaria officinalis</name>
    <name type="common">Common soapwort</name>
    <name type="synonym">Lychnis saponaria</name>
    <dbReference type="NCBI Taxonomy" id="3572"/>
    <lineage>
        <taxon>Eukaryota</taxon>
        <taxon>Viridiplantae</taxon>
        <taxon>Streptophyta</taxon>
        <taxon>Embryophyta</taxon>
        <taxon>Tracheophyta</taxon>
        <taxon>Spermatophyta</taxon>
        <taxon>Magnoliopsida</taxon>
        <taxon>eudicotyledons</taxon>
        <taxon>Gunneridae</taxon>
        <taxon>Pentapetalae</taxon>
        <taxon>Caryophyllales</taxon>
        <taxon>Caryophyllaceae</taxon>
        <taxon>Caryophylleae</taxon>
        <taxon>Saponaria</taxon>
    </lineage>
</organism>
<accession>A0AAW1I5B9</accession>
<dbReference type="AlphaFoldDB" id="A0AAW1I5B9"/>
<dbReference type="EMBL" id="JBDFQZ010000010">
    <property type="protein sequence ID" value="KAK9684573.1"/>
    <property type="molecule type" value="Genomic_DNA"/>
</dbReference>
<gene>
    <name evidence="2" type="ORF">RND81_10G218900</name>
</gene>
<dbReference type="Proteomes" id="UP001443914">
    <property type="component" value="Unassembled WGS sequence"/>
</dbReference>
<protein>
    <submittedName>
        <fullName evidence="2">Uncharacterized protein</fullName>
    </submittedName>
</protein>
<keyword evidence="1" id="KW-1133">Transmembrane helix</keyword>
<feature type="transmembrane region" description="Helical" evidence="1">
    <location>
        <begin position="605"/>
        <end position="633"/>
    </location>
</feature>
<dbReference type="PANTHER" id="PTHR31860">
    <property type="entry name" value="HEAT-INDUCIBLE TRANSCRIPTION REPRESSOR (DUF639)-RELATED"/>
    <property type="match status" value="1"/>
</dbReference>
<dbReference type="EMBL" id="JBDFQZ010000010">
    <property type="protein sequence ID" value="KAK9684574.1"/>
    <property type="molecule type" value="Genomic_DNA"/>
</dbReference>
<comment type="caution">
    <text evidence="2">The sequence shown here is derived from an EMBL/GenBank/DDBJ whole genome shotgun (WGS) entry which is preliminary data.</text>
</comment>
<dbReference type="PANTHER" id="PTHR31860:SF5">
    <property type="entry name" value="ARGH (DUF639)"/>
    <property type="match status" value="1"/>
</dbReference>
<dbReference type="EMBL" id="JBDFQZ010000010">
    <property type="protein sequence ID" value="KAK9684572.1"/>
    <property type="molecule type" value="Genomic_DNA"/>
</dbReference>
<evidence type="ECO:0000313" key="3">
    <source>
        <dbReference type="Proteomes" id="UP001443914"/>
    </source>
</evidence>
<name>A0AAW1I5B9_SAPOF</name>
<evidence type="ECO:0000313" key="2">
    <source>
        <dbReference type="EMBL" id="KAK9684572.1"/>
    </source>
</evidence>
<keyword evidence="3" id="KW-1185">Reference proteome</keyword>
<sequence>MNIAKLKHLSTTANHVLNRCAEKLDTDVDSLVDEFNLAWKPELGKYSRKLVEYCCSKALRHEPYRGSEESITDSSFSRFTFDMMLAWQMPSAADEDSYMECVCKEKEEKLPLKVAPAHDDVSLFYSDVMPLLVDDGRGVEVDSFVWFASLLPLTGDVANGRFTFETLTAPTAKILYFPAYDRFLKEINKCMKHLQKQETPRGIKFADDEFILHVEGTASSQRVVRHIGGTSWPGRLTLTNYALYFEASGSISYEDALKIDLSKNLEQSVKPVATGPWGAPLFDKALIYESLEQTEGIVIEFPEAISSTRRDHWVALTREIILLHEFLSKHKELKLTQMWEMHARTILGIVRLHAAREMLRMSPPLPTTFLIFVLFDELPKGDYIIEELAETLKLIDSAEPSSASSILRHLNMNMPHEIETETNTKDVTMENPLTSSQDESLATLDNAVTEVREQAKEIESAKATTDSLKGEGVIDSAIVLTELVKPMSGSWIWFREVVTWERPGATVNVVAAILLIAYKEWIGKALAAGLLWAAFTMEKARRSKVGDKFDKVVVCTASDQTTMESIVSAQQGLRTAHDLVQQLNIAVLKIYSIFLHRVPKQAKTIMMLMIGIAIVLAVIPFKYVVIGLTLYLFTMTSKVGRNLMADDKGNRRLKEWWDSIPVIPVQIVDDAAELN</sequence>